<dbReference type="Proteomes" id="UP000839726">
    <property type="component" value="Unassembled WGS sequence"/>
</dbReference>
<keyword evidence="1" id="KW-0812">Transmembrane</keyword>
<proteinExistence type="predicted"/>
<sequence>MEICLDLVLIMLFFWWLLLHQHISSLTQQVMMSIFFEKHMINGLGFLITYAFAVAASVRFYISAIDLYNSSISFKN</sequence>
<gene>
    <name evidence="2" type="ORF">DRY71_01755</name>
</gene>
<keyword evidence="1" id="KW-1133">Transmembrane helix</keyword>
<accession>A0A5U9KLY3</accession>
<dbReference type="AlphaFoldDB" id="A0A5U9KLY3"/>
<organism evidence="2">
    <name type="scientific">Salmonella newport</name>
    <dbReference type="NCBI Taxonomy" id="108619"/>
    <lineage>
        <taxon>Bacteria</taxon>
        <taxon>Pseudomonadati</taxon>
        <taxon>Pseudomonadota</taxon>
        <taxon>Gammaproteobacteria</taxon>
        <taxon>Enterobacterales</taxon>
        <taxon>Enterobacteriaceae</taxon>
        <taxon>Salmonella</taxon>
    </lineage>
</organism>
<evidence type="ECO:0000256" key="1">
    <source>
        <dbReference type="SAM" id="Phobius"/>
    </source>
</evidence>
<keyword evidence="1" id="KW-0472">Membrane</keyword>
<evidence type="ECO:0000313" key="2">
    <source>
        <dbReference type="EMBL" id="EBS2691511.1"/>
    </source>
</evidence>
<protein>
    <submittedName>
        <fullName evidence="2">Uncharacterized protein</fullName>
    </submittedName>
</protein>
<comment type="caution">
    <text evidence="2">The sequence shown here is derived from an EMBL/GenBank/DDBJ whole genome shotgun (WGS) entry which is preliminary data.</text>
</comment>
<name>A0A5U9KLY3_SALNE</name>
<feature type="transmembrane region" description="Helical" evidence="1">
    <location>
        <begin position="43"/>
        <end position="62"/>
    </location>
</feature>
<reference evidence="2" key="1">
    <citation type="submission" date="2018-07" db="EMBL/GenBank/DDBJ databases">
        <authorList>
            <person name="Ashton P.M."/>
            <person name="Dallman T."/>
            <person name="Nair S."/>
            <person name="De Pinna E."/>
            <person name="Peters T."/>
            <person name="Grant K."/>
        </authorList>
    </citation>
    <scope>NUCLEOTIDE SEQUENCE [LARGE SCALE GENOMIC DNA]</scope>
    <source>
        <strain evidence="2">436933</strain>
    </source>
</reference>
<dbReference type="EMBL" id="AAGUYM010000002">
    <property type="protein sequence ID" value="EBS2691511.1"/>
    <property type="molecule type" value="Genomic_DNA"/>
</dbReference>